<dbReference type="PANTHER" id="PTHR23177">
    <property type="entry name" value="MKIAA1688 PROTEIN"/>
    <property type="match status" value="1"/>
</dbReference>
<name>A0AAV0GKD1_9ASTE</name>
<evidence type="ECO:0000259" key="3">
    <source>
        <dbReference type="PROSITE" id="PS50108"/>
    </source>
</evidence>
<evidence type="ECO:0000313" key="4">
    <source>
        <dbReference type="EMBL" id="CAH9148103.1"/>
    </source>
</evidence>
<gene>
    <name evidence="4" type="ORF">CEPIT_LOCUS44244</name>
</gene>
<evidence type="ECO:0000313" key="5">
    <source>
        <dbReference type="Proteomes" id="UP001152523"/>
    </source>
</evidence>
<dbReference type="AlphaFoldDB" id="A0AAV0GKD1"/>
<dbReference type="CDD" id="cd00132">
    <property type="entry name" value="CRIB"/>
    <property type="match status" value="1"/>
</dbReference>
<accession>A0AAV0GKD1</accession>
<evidence type="ECO:0000256" key="1">
    <source>
        <dbReference type="ARBA" id="ARBA00022468"/>
    </source>
</evidence>
<evidence type="ECO:0000256" key="2">
    <source>
        <dbReference type="SAM" id="MobiDB-lite"/>
    </source>
</evidence>
<dbReference type="Pfam" id="PF00786">
    <property type="entry name" value="PBD"/>
    <property type="match status" value="1"/>
</dbReference>
<sequence length="214" mass="23702">MTEVIHSSSASPSSSPSLYQARDLVDEEEAKGGNKEKDQLSLLALLVALFRKSFWMACKTERAEHCCSAAGMEIGWPTNVRHISHVTFDRFNGFLGLPVEFEPEVPRRSPSASATVFGVSTESMQLSFDSRGNNVPTILLLMQRHLYAKGGLQTVRILYRLRPQTPTALRQAHIHHQGCSSGEMKGNNHLHSRMVPKPPASPREPNGEQPTQTT</sequence>
<organism evidence="4 5">
    <name type="scientific">Cuscuta epithymum</name>
    <dbReference type="NCBI Taxonomy" id="186058"/>
    <lineage>
        <taxon>Eukaryota</taxon>
        <taxon>Viridiplantae</taxon>
        <taxon>Streptophyta</taxon>
        <taxon>Embryophyta</taxon>
        <taxon>Tracheophyta</taxon>
        <taxon>Spermatophyta</taxon>
        <taxon>Magnoliopsida</taxon>
        <taxon>eudicotyledons</taxon>
        <taxon>Gunneridae</taxon>
        <taxon>Pentapetalae</taxon>
        <taxon>asterids</taxon>
        <taxon>lamiids</taxon>
        <taxon>Solanales</taxon>
        <taxon>Convolvulaceae</taxon>
        <taxon>Cuscuteae</taxon>
        <taxon>Cuscuta</taxon>
        <taxon>Cuscuta subgen. Cuscuta</taxon>
    </lineage>
</organism>
<comment type="caution">
    <text evidence="4">The sequence shown here is derived from an EMBL/GenBank/DDBJ whole genome shotgun (WGS) entry which is preliminary data.</text>
</comment>
<dbReference type="PROSITE" id="PS50108">
    <property type="entry name" value="CRIB"/>
    <property type="match status" value="1"/>
</dbReference>
<dbReference type="Proteomes" id="UP001152523">
    <property type="component" value="Unassembled WGS sequence"/>
</dbReference>
<dbReference type="GO" id="GO:0005096">
    <property type="term" value="F:GTPase activator activity"/>
    <property type="evidence" value="ECO:0007669"/>
    <property type="project" value="UniProtKB-KW"/>
</dbReference>
<dbReference type="InterPro" id="IPR036936">
    <property type="entry name" value="CRIB_dom_sf"/>
</dbReference>
<dbReference type="Gene3D" id="3.90.810.10">
    <property type="entry name" value="CRIB domain"/>
    <property type="match status" value="1"/>
</dbReference>
<dbReference type="EMBL" id="CAMAPF010001150">
    <property type="protein sequence ID" value="CAH9148103.1"/>
    <property type="molecule type" value="Genomic_DNA"/>
</dbReference>
<protein>
    <recommendedName>
        <fullName evidence="3">CRIB domain-containing protein</fullName>
    </recommendedName>
</protein>
<proteinExistence type="predicted"/>
<dbReference type="InterPro" id="IPR044785">
    <property type="entry name" value="RopGAP1-5"/>
</dbReference>
<feature type="domain" description="CRIB" evidence="3">
    <location>
        <begin position="74"/>
        <end position="87"/>
    </location>
</feature>
<keyword evidence="5" id="KW-1185">Reference proteome</keyword>
<keyword evidence="1" id="KW-0343">GTPase activation</keyword>
<dbReference type="SMART" id="SM00285">
    <property type="entry name" value="PBD"/>
    <property type="match status" value="1"/>
</dbReference>
<reference evidence="4" key="1">
    <citation type="submission" date="2022-07" db="EMBL/GenBank/DDBJ databases">
        <authorList>
            <person name="Macas J."/>
            <person name="Novak P."/>
            <person name="Neumann P."/>
        </authorList>
    </citation>
    <scope>NUCLEOTIDE SEQUENCE</scope>
</reference>
<feature type="region of interest" description="Disordered" evidence="2">
    <location>
        <begin position="171"/>
        <end position="214"/>
    </location>
</feature>
<dbReference type="InterPro" id="IPR000095">
    <property type="entry name" value="CRIB_dom"/>
</dbReference>
<dbReference type="PANTHER" id="PTHR23177:SF64">
    <property type="entry name" value="RHO GTPASE-ACTIVATING PROTEIN 1"/>
    <property type="match status" value="1"/>
</dbReference>